<dbReference type="InterPro" id="IPR027796">
    <property type="entry name" value="OTT_1508_deam-like"/>
</dbReference>
<reference evidence="2 3" key="1">
    <citation type="submission" date="2018-11" db="EMBL/GenBank/DDBJ databases">
        <title>Genome assembly of Steccherinum ochraceum LE-BIN_3174, the white-rot fungus of the Steccherinaceae family (The Residual Polyporoid clade, Polyporales, Basidiomycota).</title>
        <authorList>
            <person name="Fedorova T.V."/>
            <person name="Glazunova O.A."/>
            <person name="Landesman E.O."/>
            <person name="Moiseenko K.V."/>
            <person name="Psurtseva N.V."/>
            <person name="Savinova O.S."/>
            <person name="Shakhova N.V."/>
            <person name="Tyazhelova T.V."/>
            <person name="Vasina D.V."/>
        </authorList>
    </citation>
    <scope>NUCLEOTIDE SEQUENCE [LARGE SCALE GENOMIC DNA]</scope>
    <source>
        <strain evidence="2 3">LE-BIN_3174</strain>
    </source>
</reference>
<sequence>MSQLRAQQPSIVQIYNFTAGTIGQNVVEAVDRGTAVYPSVQGQSRSTGSSSARSGHRHNEELLVLSTSPCSFPYNPTPRLNAPTSTARETNAEFERWIGSKHNAAAFRQVLQALATISLSDKVGQVLAIGAAKEKLDQSTGDGHTLTLYVAGNDIVDESILAFIRTVWRGMTSMSCQLEFGGLSKESSTILRLSRQQLFTFSLVHGKDKIEDRLLKHVDYLKTIAEYTFNQVALKEAQKKVHAIWSMVISIAQSITNTPAPTGPFSHGNDTWMKWMVIVDSFDELYLLISSLSGAEREALMVGMSGVAQPLSRSNAQGPRRGSPYQLETFNRFLDKIDLIRSSVEVLCRFATEQDVEQINENHGWQKHVLTQEESSIRRRLFPRGPAANPKEPKNVRGIKVSAIECPQSVVISAPEEWVNEKAICRFLEGYLSLPPGRTMTGSIAAHILVKCEQSAQSRRKSHCECALLCYMMNKAADSSLESRPNRDNTWIPFPFVAVSKLSCFGCRIFFDAVRDSKILSKLALPEFWTAGNHDKGYSGWVLPDFKFYTNLKGKKYVNEAKQINDKFVDAMKRELTTCMKGRHEHWRTYSDSVGMTSVPPTDHRV</sequence>
<organism evidence="2 3">
    <name type="scientific">Steccherinum ochraceum</name>
    <dbReference type="NCBI Taxonomy" id="92696"/>
    <lineage>
        <taxon>Eukaryota</taxon>
        <taxon>Fungi</taxon>
        <taxon>Dikarya</taxon>
        <taxon>Basidiomycota</taxon>
        <taxon>Agaricomycotina</taxon>
        <taxon>Agaricomycetes</taxon>
        <taxon>Polyporales</taxon>
        <taxon>Steccherinaceae</taxon>
        <taxon>Steccherinum</taxon>
    </lineage>
</organism>
<dbReference type="EMBL" id="RWJN01000019">
    <property type="protein sequence ID" value="TCD70544.1"/>
    <property type="molecule type" value="Genomic_DNA"/>
</dbReference>
<keyword evidence="3" id="KW-1185">Reference proteome</keyword>
<protein>
    <submittedName>
        <fullName evidence="2">Uncharacterized protein</fullName>
    </submittedName>
</protein>
<evidence type="ECO:0000313" key="2">
    <source>
        <dbReference type="EMBL" id="TCD70544.1"/>
    </source>
</evidence>
<proteinExistence type="predicted"/>
<dbReference type="Pfam" id="PF14441">
    <property type="entry name" value="OTT_1508_deam"/>
    <property type="match status" value="1"/>
</dbReference>
<dbReference type="OrthoDB" id="2824533at2759"/>
<dbReference type="AlphaFoldDB" id="A0A4R0S2E7"/>
<evidence type="ECO:0000313" key="3">
    <source>
        <dbReference type="Proteomes" id="UP000292702"/>
    </source>
</evidence>
<name>A0A4R0S2E7_9APHY</name>
<accession>A0A4R0S2E7</accession>
<gene>
    <name evidence="2" type="ORF">EIP91_002890</name>
</gene>
<dbReference type="Proteomes" id="UP000292702">
    <property type="component" value="Unassembled WGS sequence"/>
</dbReference>
<feature type="region of interest" description="Disordered" evidence="1">
    <location>
        <begin position="38"/>
        <end position="57"/>
    </location>
</feature>
<comment type="caution">
    <text evidence="2">The sequence shown here is derived from an EMBL/GenBank/DDBJ whole genome shotgun (WGS) entry which is preliminary data.</text>
</comment>
<evidence type="ECO:0000256" key="1">
    <source>
        <dbReference type="SAM" id="MobiDB-lite"/>
    </source>
</evidence>
<feature type="compositionally biased region" description="Low complexity" evidence="1">
    <location>
        <begin position="39"/>
        <end position="53"/>
    </location>
</feature>